<feature type="non-terminal residue" evidence="1">
    <location>
        <position position="1"/>
    </location>
</feature>
<protein>
    <submittedName>
        <fullName evidence="1">Uncharacterized protein</fullName>
    </submittedName>
</protein>
<evidence type="ECO:0000313" key="1">
    <source>
        <dbReference type="EMBL" id="GAG67964.1"/>
    </source>
</evidence>
<gene>
    <name evidence="1" type="ORF">S01H4_15247</name>
</gene>
<organism evidence="1">
    <name type="scientific">marine sediment metagenome</name>
    <dbReference type="NCBI Taxonomy" id="412755"/>
    <lineage>
        <taxon>unclassified sequences</taxon>
        <taxon>metagenomes</taxon>
        <taxon>ecological metagenomes</taxon>
    </lineage>
</organism>
<accession>X0ZFD4</accession>
<dbReference type="EMBL" id="BART01006684">
    <property type="protein sequence ID" value="GAG67964.1"/>
    <property type="molecule type" value="Genomic_DNA"/>
</dbReference>
<proteinExistence type="predicted"/>
<comment type="caution">
    <text evidence="1">The sequence shown here is derived from an EMBL/GenBank/DDBJ whole genome shotgun (WGS) entry which is preliminary data.</text>
</comment>
<name>X0ZFD4_9ZZZZ</name>
<dbReference type="AlphaFoldDB" id="X0ZFD4"/>
<reference evidence="1" key="1">
    <citation type="journal article" date="2014" name="Front. Microbiol.">
        <title>High frequency of phylogenetically diverse reductive dehalogenase-homologous genes in deep subseafloor sedimentary metagenomes.</title>
        <authorList>
            <person name="Kawai M."/>
            <person name="Futagami T."/>
            <person name="Toyoda A."/>
            <person name="Takaki Y."/>
            <person name="Nishi S."/>
            <person name="Hori S."/>
            <person name="Arai W."/>
            <person name="Tsubouchi T."/>
            <person name="Morono Y."/>
            <person name="Uchiyama I."/>
            <person name="Ito T."/>
            <person name="Fujiyama A."/>
            <person name="Inagaki F."/>
            <person name="Takami H."/>
        </authorList>
    </citation>
    <scope>NUCLEOTIDE SEQUENCE</scope>
    <source>
        <strain evidence="1">Expedition CK06-06</strain>
    </source>
</reference>
<sequence>AFSAGTLSLPAQTEVATQGVAFQTDDEAVLNALSAYTAEIPKLQDQAVGLNVHPFAFAYYRNSANRIAQYLTGELSLDDALTRLQ</sequence>